<dbReference type="EMBL" id="JAHXZI010000024">
    <property type="protein sequence ID" value="MBW6439129.1"/>
    <property type="molecule type" value="Genomic_DNA"/>
</dbReference>
<reference evidence="4 5" key="1">
    <citation type="journal article" date="2013" name="Antonie Van Leeuwenhoek">
        <title>Actinoplanes hulinensis sp. nov., a novel actinomycete isolated from soybean root (Glycine max (L.) Merr).</title>
        <authorList>
            <person name="Shen Y."/>
            <person name="Liu C."/>
            <person name="Wang X."/>
            <person name="Zhao J."/>
            <person name="Jia F."/>
            <person name="Zhang Y."/>
            <person name="Wang L."/>
            <person name="Yang D."/>
            <person name="Xiang W."/>
        </authorList>
    </citation>
    <scope>NUCLEOTIDE SEQUENCE [LARGE SCALE GENOMIC DNA]</scope>
    <source>
        <strain evidence="4 5">NEAU-M9</strain>
    </source>
</reference>
<evidence type="ECO:0000256" key="1">
    <source>
        <dbReference type="SAM" id="Coils"/>
    </source>
</evidence>
<proteinExistence type="predicted"/>
<feature type="transmembrane region" description="Helical" evidence="3">
    <location>
        <begin position="250"/>
        <end position="268"/>
    </location>
</feature>
<protein>
    <submittedName>
        <fullName evidence="4">Uncharacterized protein</fullName>
    </submittedName>
</protein>
<sequence>MLGSQALETAIGLALVLFVLSSLASAIVEGIARLLRKRAKDLEDTIGQMLSGSTTFDKDAENALERFRDTTIYQSATIAASRGRRLFRTHAGPAYLSAKAFASAIDELTDNATEAPVKGLNARLAMLKAERQGLSVEKKAAIENWYDETMGRLSGAYKRWATGVLLIVGLVLAVAGNVSIFHLAQILWQQPSIRQAALNAAEQAAAKSTSPDDLIDESVKAVQDVAGIGIPVGWQSGTDWDSPAWATAHVAGWLATALLVMLGTPFWFDALSRLVSLRTTGTKPPSATQDSAAATSVQASAGASGAPAAVIASAVATALGAVAEHGGRYGTASSAPALDAGPSAAPDDSSGNHPAGSG</sequence>
<dbReference type="RefSeq" id="WP_220148287.1">
    <property type="nucleotide sequence ID" value="NZ_JAHXZI010000024.1"/>
</dbReference>
<name>A0ABS7BE16_9ACTN</name>
<gene>
    <name evidence="4" type="ORF">KZ829_35925</name>
</gene>
<feature type="region of interest" description="Disordered" evidence="2">
    <location>
        <begin position="330"/>
        <end position="358"/>
    </location>
</feature>
<organism evidence="4 5">
    <name type="scientific">Actinoplanes hulinensis</name>
    <dbReference type="NCBI Taxonomy" id="1144547"/>
    <lineage>
        <taxon>Bacteria</taxon>
        <taxon>Bacillati</taxon>
        <taxon>Actinomycetota</taxon>
        <taxon>Actinomycetes</taxon>
        <taxon>Micromonosporales</taxon>
        <taxon>Micromonosporaceae</taxon>
        <taxon>Actinoplanes</taxon>
    </lineage>
</organism>
<keyword evidence="1" id="KW-0175">Coiled coil</keyword>
<keyword evidence="3" id="KW-0472">Membrane</keyword>
<keyword evidence="3" id="KW-1133">Transmembrane helix</keyword>
<keyword evidence="5" id="KW-1185">Reference proteome</keyword>
<accession>A0ABS7BE16</accession>
<evidence type="ECO:0000313" key="4">
    <source>
        <dbReference type="EMBL" id="MBW6439129.1"/>
    </source>
</evidence>
<evidence type="ECO:0000256" key="2">
    <source>
        <dbReference type="SAM" id="MobiDB-lite"/>
    </source>
</evidence>
<dbReference type="Proteomes" id="UP001519863">
    <property type="component" value="Unassembled WGS sequence"/>
</dbReference>
<evidence type="ECO:0000256" key="3">
    <source>
        <dbReference type="SAM" id="Phobius"/>
    </source>
</evidence>
<feature type="transmembrane region" description="Helical" evidence="3">
    <location>
        <begin position="160"/>
        <end position="184"/>
    </location>
</feature>
<comment type="caution">
    <text evidence="4">The sequence shown here is derived from an EMBL/GenBank/DDBJ whole genome shotgun (WGS) entry which is preliminary data.</text>
</comment>
<feature type="coiled-coil region" evidence="1">
    <location>
        <begin position="117"/>
        <end position="144"/>
    </location>
</feature>
<evidence type="ECO:0000313" key="5">
    <source>
        <dbReference type="Proteomes" id="UP001519863"/>
    </source>
</evidence>
<keyword evidence="3" id="KW-0812">Transmembrane</keyword>
<feature type="transmembrane region" description="Helical" evidence="3">
    <location>
        <begin position="6"/>
        <end position="28"/>
    </location>
</feature>